<comment type="similarity">
    <text evidence="2">In the C-terminal section; belongs to the G-protein coupled receptor 3 family. GABA-B receptor subfamily.</text>
</comment>
<feature type="transmembrane region" description="Helical" evidence="13">
    <location>
        <begin position="390"/>
        <end position="415"/>
    </location>
</feature>
<dbReference type="AlphaFoldDB" id="D3B978"/>
<evidence type="ECO:0000256" key="7">
    <source>
        <dbReference type="ARBA" id="ARBA00023040"/>
    </source>
</evidence>
<keyword evidence="10" id="KW-0325">Glycoprotein</keyword>
<keyword evidence="4 13" id="KW-0812">Transmembrane</keyword>
<evidence type="ECO:0000256" key="11">
    <source>
        <dbReference type="ARBA" id="ARBA00023224"/>
    </source>
</evidence>
<evidence type="ECO:0000256" key="6">
    <source>
        <dbReference type="ARBA" id="ARBA00022989"/>
    </source>
</evidence>
<evidence type="ECO:0000256" key="8">
    <source>
        <dbReference type="ARBA" id="ARBA00023136"/>
    </source>
</evidence>
<evidence type="ECO:0000259" key="14">
    <source>
        <dbReference type="PROSITE" id="PS50259"/>
    </source>
</evidence>
<feature type="transmembrane region" description="Helical" evidence="13">
    <location>
        <begin position="427"/>
        <end position="447"/>
    </location>
</feature>
<evidence type="ECO:0000313" key="16">
    <source>
        <dbReference type="Proteomes" id="UP000001396"/>
    </source>
</evidence>
<keyword evidence="16" id="KW-1185">Reference proteome</keyword>
<evidence type="ECO:0000256" key="9">
    <source>
        <dbReference type="ARBA" id="ARBA00023170"/>
    </source>
</evidence>
<dbReference type="InterPro" id="IPR017978">
    <property type="entry name" value="GPCR_3_C"/>
</dbReference>
<dbReference type="InParanoid" id="D3B978"/>
<evidence type="ECO:0000256" key="4">
    <source>
        <dbReference type="ARBA" id="ARBA00022692"/>
    </source>
</evidence>
<feature type="transmembrane region" description="Helical" evidence="13">
    <location>
        <begin position="459"/>
        <end position="478"/>
    </location>
</feature>
<dbReference type="Proteomes" id="UP000001396">
    <property type="component" value="Unassembled WGS sequence"/>
</dbReference>
<feature type="transmembrane region" description="Helical" evidence="13">
    <location>
        <begin position="598"/>
        <end position="616"/>
    </location>
</feature>
<dbReference type="Pfam" id="PF02608">
    <property type="entry name" value="Bmp"/>
    <property type="match status" value="1"/>
</dbReference>
<keyword evidence="9 15" id="KW-0675">Receptor</keyword>
<keyword evidence="8 13" id="KW-0472">Membrane</keyword>
<dbReference type="RefSeq" id="XP_020434234.1">
    <property type="nucleotide sequence ID" value="XM_020575918.1"/>
</dbReference>
<sequence>MIGIKNNINLFVILVVLIIFIVNCGDNYLVDAAVNTKTKIAVITGGSFDDLGFNAVINEGRVKAQRATEILHFDLFSNVHIDTLNDTIQWCVDEGYTGIISLAVEVATQVRLNAAKFPLVKFLAFGSLATTPNLSWATYNIGIMQYVVGYFAGLMTKTGKIGYIAPGEPLVKNYNANALFVGARRSNETAQVLIYNTGDWIIPDVSVGATDQLIAKDIDFLSNNQDDQSANIQMIKRGYFGLGTNGFPQNRIYGEQIAMGVCHNWTQVFIDFANIVITNSSKSFKFYGEFYNGFLYLDKFGFYVPQVVQQKVQDEIKNLSSVPRAQHPYFCNKYNRELYNLNNSIFGAELPANNCLTNSQFFRLNSDYDGMHWQGFYSVPLTRVDVKHSILYGFTITSGVLIALSLVLLAMIGWFRNAHSIRSASPFFSATIIIGGIMTYIGAIIYALPPSNGSCVAKFWMLAIGYALMVGSLVVKNIRIWMIFDNSELRVVKVTNYQLMPWVAGIVAIMVVLLALMTAPAVGDIKMVQVDWRSEDANDLSKYEYANVCIMGRTASIILYVLLGVFGVLMATGVFVSWKIRTVDIEEFNESKPIANTLYAGLFSIFVIISLMISPQSVNNETTIICSAVLFITTISLGILFLPKFIRIYLYGANTSNVFNRSGKQTRSTATGGKTVSDGNLTQFNDEEGESRAAPATSHDTSSGSIATLERTDSRSMVNRSNSQIITKDQLTISVSNEKPNDDLEMEQP</sequence>
<feature type="transmembrane region" description="Helical" evidence="13">
    <location>
        <begin position="622"/>
        <end position="642"/>
    </location>
</feature>
<dbReference type="GO" id="GO:0004930">
    <property type="term" value="F:G protein-coupled receptor activity"/>
    <property type="evidence" value="ECO:0007669"/>
    <property type="project" value="UniProtKB-KW"/>
</dbReference>
<evidence type="ECO:0000256" key="2">
    <source>
        <dbReference type="ARBA" id="ARBA00005414"/>
    </source>
</evidence>
<protein>
    <submittedName>
        <fullName evidence="15">G-protein-coupled receptor family 3 protein 4</fullName>
    </submittedName>
</protein>
<comment type="similarity">
    <text evidence="3">In the N-terminal section; belongs to the BMP lipoprotein family.</text>
</comment>
<feature type="domain" description="G-protein coupled receptors family 3 profile" evidence="14">
    <location>
        <begin position="402"/>
        <end position="650"/>
    </location>
</feature>
<keyword evidence="7" id="KW-0297">G-protein coupled receptor</keyword>
<dbReference type="InterPro" id="IPR051530">
    <property type="entry name" value="mGluR/GABA-B-like"/>
</dbReference>
<dbReference type="FunCoup" id="D3B978">
    <property type="interactions" value="14"/>
</dbReference>
<dbReference type="GO" id="GO:0005886">
    <property type="term" value="C:plasma membrane"/>
    <property type="evidence" value="ECO:0007669"/>
    <property type="project" value="InterPro"/>
</dbReference>
<reference evidence="15 16" key="1">
    <citation type="journal article" date="2011" name="Genome Res.">
        <title>Phylogeny-wide analysis of social amoeba genomes highlights ancient origins for complex intercellular communication.</title>
        <authorList>
            <person name="Heidel A.J."/>
            <person name="Lawal H.M."/>
            <person name="Felder M."/>
            <person name="Schilde C."/>
            <person name="Helps N.R."/>
            <person name="Tunggal B."/>
            <person name="Rivero F."/>
            <person name="John U."/>
            <person name="Schleicher M."/>
            <person name="Eichinger L."/>
            <person name="Platzer M."/>
            <person name="Noegel A.A."/>
            <person name="Schaap P."/>
            <person name="Gloeckner G."/>
        </authorList>
    </citation>
    <scope>NUCLEOTIDE SEQUENCE [LARGE SCALE GENOMIC DNA]</scope>
    <source>
        <strain evidence="16">ATCC 26659 / Pp 5 / PN500</strain>
    </source>
</reference>
<keyword evidence="6 13" id="KW-1133">Transmembrane helix</keyword>
<evidence type="ECO:0000256" key="1">
    <source>
        <dbReference type="ARBA" id="ARBA00004141"/>
    </source>
</evidence>
<dbReference type="OMA" id="WRSEDAN"/>
<feature type="compositionally biased region" description="Polar residues" evidence="12">
    <location>
        <begin position="662"/>
        <end position="684"/>
    </location>
</feature>
<gene>
    <name evidence="15" type="primary">grlD</name>
    <name evidence="15" type="ORF">PPL_05022</name>
</gene>
<feature type="compositionally biased region" description="Polar residues" evidence="12">
    <location>
        <begin position="715"/>
        <end position="738"/>
    </location>
</feature>
<dbReference type="InterPro" id="IPR003760">
    <property type="entry name" value="PnrA-like"/>
</dbReference>
<dbReference type="Pfam" id="PF00003">
    <property type="entry name" value="7tm_3"/>
    <property type="match status" value="1"/>
</dbReference>
<evidence type="ECO:0000256" key="13">
    <source>
        <dbReference type="SAM" id="Phobius"/>
    </source>
</evidence>
<proteinExistence type="inferred from homology"/>
<accession>D3B978</accession>
<keyword evidence="11" id="KW-0807">Transducer</keyword>
<dbReference type="CDD" id="cd15047">
    <property type="entry name" value="7tmC_GABA-B-like"/>
    <property type="match status" value="1"/>
</dbReference>
<comment type="subcellular location">
    <subcellularLocation>
        <location evidence="1">Membrane</location>
        <topology evidence="1">Multi-pass membrane protein</topology>
    </subcellularLocation>
</comment>
<keyword evidence="5" id="KW-0732">Signal</keyword>
<evidence type="ECO:0000256" key="3">
    <source>
        <dbReference type="ARBA" id="ARBA00010620"/>
    </source>
</evidence>
<dbReference type="PROSITE" id="PS50259">
    <property type="entry name" value="G_PROTEIN_RECEP_F3_4"/>
    <property type="match status" value="1"/>
</dbReference>
<feature type="region of interest" description="Disordered" evidence="12">
    <location>
        <begin position="662"/>
        <end position="749"/>
    </location>
</feature>
<dbReference type="Gene3D" id="3.40.50.2300">
    <property type="match status" value="2"/>
</dbReference>
<evidence type="ECO:0000256" key="10">
    <source>
        <dbReference type="ARBA" id="ARBA00023180"/>
    </source>
</evidence>
<name>D3B978_HETP5</name>
<evidence type="ECO:0000256" key="5">
    <source>
        <dbReference type="ARBA" id="ARBA00022729"/>
    </source>
</evidence>
<comment type="caution">
    <text evidence="15">The sequence shown here is derived from an EMBL/GenBank/DDBJ whole genome shotgun (WGS) entry which is preliminary data.</text>
</comment>
<evidence type="ECO:0000313" key="15">
    <source>
        <dbReference type="EMBL" id="EFA82117.1"/>
    </source>
</evidence>
<dbReference type="PRINTS" id="PR01176">
    <property type="entry name" value="GABABRECEPTR"/>
</dbReference>
<dbReference type="GeneID" id="31360508"/>
<organism evidence="15 16">
    <name type="scientific">Heterostelium pallidum (strain ATCC 26659 / Pp 5 / PN500)</name>
    <name type="common">Cellular slime mold</name>
    <name type="synonym">Polysphondylium pallidum</name>
    <dbReference type="NCBI Taxonomy" id="670386"/>
    <lineage>
        <taxon>Eukaryota</taxon>
        <taxon>Amoebozoa</taxon>
        <taxon>Evosea</taxon>
        <taxon>Eumycetozoa</taxon>
        <taxon>Dictyostelia</taxon>
        <taxon>Acytosteliales</taxon>
        <taxon>Acytosteliaceae</taxon>
        <taxon>Heterostelium</taxon>
    </lineage>
</organism>
<dbReference type="EMBL" id="ADBJ01000021">
    <property type="protein sequence ID" value="EFA82117.1"/>
    <property type="molecule type" value="Genomic_DNA"/>
</dbReference>
<dbReference type="PANTHER" id="PTHR46924">
    <property type="entry name" value="METABOTROPIC GLUTAMATE RECEPTOR-LIKE PROTEIN C-RELATED-RELATED"/>
    <property type="match status" value="1"/>
</dbReference>
<evidence type="ECO:0000256" key="12">
    <source>
        <dbReference type="SAM" id="MobiDB-lite"/>
    </source>
</evidence>
<dbReference type="STRING" id="670386.D3B978"/>
<feature type="transmembrane region" description="Helical" evidence="13">
    <location>
        <begin position="499"/>
        <end position="522"/>
    </location>
</feature>
<feature type="transmembrane region" description="Helical" evidence="13">
    <location>
        <begin position="557"/>
        <end position="578"/>
    </location>
</feature>